<accession>A0A2S8FMR3</accession>
<keyword evidence="1" id="KW-0472">Membrane</keyword>
<name>A0A2S8FMR3_9BACT</name>
<dbReference type="PANTHER" id="PTHR13318">
    <property type="entry name" value="PARTNER OF PAIRED, ISOFORM B-RELATED"/>
    <property type="match status" value="1"/>
</dbReference>
<dbReference type="InterPro" id="IPR032675">
    <property type="entry name" value="LRR_dom_sf"/>
</dbReference>
<comment type="caution">
    <text evidence="2">The sequence shown here is derived from an EMBL/GenBank/DDBJ whole genome shotgun (WGS) entry which is preliminary data.</text>
</comment>
<dbReference type="AlphaFoldDB" id="A0A2S8FMR3"/>
<dbReference type="Gene3D" id="3.80.10.10">
    <property type="entry name" value="Ribonuclease Inhibitor"/>
    <property type="match status" value="1"/>
</dbReference>
<gene>
    <name evidence="2" type="ORF">C5Y98_18570</name>
</gene>
<dbReference type="GO" id="GO:0031146">
    <property type="term" value="P:SCF-dependent proteasomal ubiquitin-dependent protein catabolic process"/>
    <property type="evidence" value="ECO:0007669"/>
    <property type="project" value="TreeGrafter"/>
</dbReference>
<feature type="transmembrane region" description="Helical" evidence="1">
    <location>
        <begin position="12"/>
        <end position="31"/>
    </location>
</feature>
<protein>
    <recommendedName>
        <fullName evidence="4">Leucine Rich repeats (2 copies)</fullName>
    </recommendedName>
</protein>
<dbReference type="SUPFAM" id="SSF52047">
    <property type="entry name" value="RNI-like"/>
    <property type="match status" value="1"/>
</dbReference>
<sequence length="260" mass="29294">MLKFWRFQFSTRMLIGLVAVAGLLLGIYWHLYVRETRLMAALERKRFVVFSQARFADAMPAWTHAWLPPKISHLEAACNSPGDITLINRCRELEYLSLCRSADTHITIELLGVFLQCKTLSFDGPLNDQDLKHIVSSFPSIEDLSLEETEVTDDGLAALARLTKLQRLSLNSHVLTETGLQHLRQVPSLHELTLYGAEQIDKETAISILNHRPCKVIRIGFEFPVLDAGDKPSVSVGFEMLSTFGCLDIVVPVDIFAEQE</sequence>
<dbReference type="EMBL" id="PUIB01000018">
    <property type="protein sequence ID" value="PQO33134.1"/>
    <property type="molecule type" value="Genomic_DNA"/>
</dbReference>
<evidence type="ECO:0000256" key="1">
    <source>
        <dbReference type="SAM" id="Phobius"/>
    </source>
</evidence>
<evidence type="ECO:0008006" key="4">
    <source>
        <dbReference type="Google" id="ProtNLM"/>
    </source>
</evidence>
<evidence type="ECO:0000313" key="2">
    <source>
        <dbReference type="EMBL" id="PQO33134.1"/>
    </source>
</evidence>
<reference evidence="2 3" key="1">
    <citation type="submission" date="2018-02" db="EMBL/GenBank/DDBJ databases">
        <title>Comparative genomes isolates from brazilian mangrove.</title>
        <authorList>
            <person name="Araujo J.E."/>
            <person name="Taketani R.G."/>
            <person name="Silva M.C.P."/>
            <person name="Loureco M.V."/>
            <person name="Andreote F.D."/>
        </authorList>
    </citation>
    <scope>NUCLEOTIDE SEQUENCE [LARGE SCALE GENOMIC DNA]</scope>
    <source>
        <strain evidence="2 3">NAP PRIS-MGV</strain>
    </source>
</reference>
<dbReference type="GO" id="GO:0019005">
    <property type="term" value="C:SCF ubiquitin ligase complex"/>
    <property type="evidence" value="ECO:0007669"/>
    <property type="project" value="TreeGrafter"/>
</dbReference>
<dbReference type="RefSeq" id="WP_105356343.1">
    <property type="nucleotide sequence ID" value="NZ_PUIB01000018.1"/>
</dbReference>
<keyword evidence="1" id="KW-1133">Transmembrane helix</keyword>
<proteinExistence type="predicted"/>
<evidence type="ECO:0000313" key="3">
    <source>
        <dbReference type="Proteomes" id="UP000239388"/>
    </source>
</evidence>
<dbReference type="Proteomes" id="UP000239388">
    <property type="component" value="Unassembled WGS sequence"/>
</dbReference>
<organism evidence="2 3">
    <name type="scientific">Blastopirellula marina</name>
    <dbReference type="NCBI Taxonomy" id="124"/>
    <lineage>
        <taxon>Bacteria</taxon>
        <taxon>Pseudomonadati</taxon>
        <taxon>Planctomycetota</taxon>
        <taxon>Planctomycetia</taxon>
        <taxon>Pirellulales</taxon>
        <taxon>Pirellulaceae</taxon>
        <taxon>Blastopirellula</taxon>
    </lineage>
</organism>
<keyword evidence="1" id="KW-0812">Transmembrane</keyword>